<gene>
    <name evidence="16" type="ORF">D3Z33_12580</name>
</gene>
<protein>
    <recommendedName>
        <fullName evidence="4 14">Nucleoside diphosphate kinase</fullName>
        <ecNumber evidence="3 14">2.7.4.6</ecNumber>
    </recommendedName>
</protein>
<dbReference type="AlphaFoldDB" id="A0A845R106"/>
<reference evidence="16 17" key="1">
    <citation type="submission" date="2018-08" db="EMBL/GenBank/DDBJ databases">
        <title>Murine metabolic-syndrome-specific gut microbial biobank.</title>
        <authorList>
            <person name="Liu C."/>
        </authorList>
    </citation>
    <scope>NUCLEOTIDE SEQUENCE [LARGE SCALE GENOMIC DNA]</scope>
    <source>
        <strain evidence="16 17">583</strain>
    </source>
</reference>
<keyword evidence="9 14" id="KW-0067">ATP-binding</keyword>
<dbReference type="InterPro" id="IPR001564">
    <property type="entry name" value="Nucleoside_diP_kinase"/>
</dbReference>
<dbReference type="PANTHER" id="PTHR11349">
    <property type="entry name" value="NUCLEOSIDE DIPHOSPHATE KINASE"/>
    <property type="match status" value="1"/>
</dbReference>
<dbReference type="CDD" id="cd04413">
    <property type="entry name" value="NDPk_I"/>
    <property type="match status" value="1"/>
</dbReference>
<evidence type="ECO:0000256" key="3">
    <source>
        <dbReference type="ARBA" id="ARBA00012966"/>
    </source>
</evidence>
<dbReference type="GO" id="GO:0004550">
    <property type="term" value="F:nucleoside diphosphate kinase activity"/>
    <property type="evidence" value="ECO:0007669"/>
    <property type="project" value="UniProtKB-EC"/>
</dbReference>
<dbReference type="Pfam" id="PF00334">
    <property type="entry name" value="NDK"/>
    <property type="match status" value="1"/>
</dbReference>
<evidence type="ECO:0000256" key="4">
    <source>
        <dbReference type="ARBA" id="ARBA00017632"/>
    </source>
</evidence>
<evidence type="ECO:0000313" key="17">
    <source>
        <dbReference type="Proteomes" id="UP000467132"/>
    </source>
</evidence>
<evidence type="ECO:0000256" key="6">
    <source>
        <dbReference type="ARBA" id="ARBA00022723"/>
    </source>
</evidence>
<organism evidence="16 17">
    <name type="scientific">Senegalia massiliensis</name>
    <dbReference type="NCBI Taxonomy" id="1720316"/>
    <lineage>
        <taxon>Bacteria</taxon>
        <taxon>Bacillati</taxon>
        <taxon>Bacillota</taxon>
        <taxon>Clostridia</taxon>
        <taxon>Eubacteriales</taxon>
        <taxon>Clostridiaceae</taxon>
        <taxon>Senegalia</taxon>
    </lineage>
</organism>
<keyword evidence="8 14" id="KW-0418">Kinase</keyword>
<feature type="domain" description="Nucleoside diphosphate kinase-like" evidence="15">
    <location>
        <begin position="1"/>
        <end position="132"/>
    </location>
</feature>
<dbReference type="PROSITE" id="PS00469">
    <property type="entry name" value="NDPK"/>
    <property type="match status" value="1"/>
</dbReference>
<comment type="caution">
    <text evidence="12">Lacks conserved residue(s) required for the propagation of feature annotation.</text>
</comment>
<evidence type="ECO:0000256" key="8">
    <source>
        <dbReference type="ARBA" id="ARBA00022777"/>
    </source>
</evidence>
<dbReference type="GO" id="GO:0006183">
    <property type="term" value="P:GTP biosynthetic process"/>
    <property type="evidence" value="ECO:0007669"/>
    <property type="project" value="InterPro"/>
</dbReference>
<keyword evidence="5 14" id="KW-0808">Transferase</keyword>
<sequence length="132" mass="14961">MERTFIMIKPDGIQRGIMGEIISKIEKKGFKIIQAKLFEPSRALVEEHYEEHKGKTFFNELINYILSGPVMAMEVKGEFAVEVMRNMIGDKDPKLAASGTIRGEFANSMNTNVIHGSDSIESAHLELDLWFK</sequence>
<dbReference type="OrthoDB" id="9801161at2"/>
<keyword evidence="6" id="KW-0479">Metal-binding</keyword>
<comment type="cofactor">
    <cofactor evidence="1">
        <name>Mg(2+)</name>
        <dbReference type="ChEBI" id="CHEBI:18420"/>
    </cofactor>
</comment>
<evidence type="ECO:0000256" key="2">
    <source>
        <dbReference type="ARBA" id="ARBA00008142"/>
    </source>
</evidence>
<accession>A0A845R106</accession>
<comment type="similarity">
    <text evidence="2 12 13">Belongs to the NDK family.</text>
</comment>
<evidence type="ECO:0000256" key="9">
    <source>
        <dbReference type="ARBA" id="ARBA00022840"/>
    </source>
</evidence>
<evidence type="ECO:0000256" key="5">
    <source>
        <dbReference type="ARBA" id="ARBA00022679"/>
    </source>
</evidence>
<comment type="caution">
    <text evidence="16">The sequence shown here is derived from an EMBL/GenBank/DDBJ whole genome shotgun (WGS) entry which is preliminary data.</text>
</comment>
<evidence type="ECO:0000259" key="15">
    <source>
        <dbReference type="SMART" id="SM00562"/>
    </source>
</evidence>
<dbReference type="InterPro" id="IPR023005">
    <property type="entry name" value="Nucleoside_diP_kinase_AS"/>
</dbReference>
<proteinExistence type="inferred from homology"/>
<dbReference type="RefSeq" id="WP_160198160.1">
    <property type="nucleotide sequence ID" value="NZ_QXXA01000014.1"/>
</dbReference>
<name>A0A845R106_9CLOT</name>
<evidence type="ECO:0000256" key="14">
    <source>
        <dbReference type="RuleBase" id="RU004013"/>
    </source>
</evidence>
<dbReference type="NCBIfam" id="NF001908">
    <property type="entry name" value="PRK00668.1"/>
    <property type="match status" value="1"/>
</dbReference>
<keyword evidence="7 14" id="KW-0547">Nucleotide-binding</keyword>
<keyword evidence="17" id="KW-1185">Reference proteome</keyword>
<evidence type="ECO:0000256" key="11">
    <source>
        <dbReference type="ARBA" id="ARBA00023080"/>
    </source>
</evidence>
<evidence type="ECO:0000256" key="13">
    <source>
        <dbReference type="RuleBase" id="RU004011"/>
    </source>
</evidence>
<dbReference type="SUPFAM" id="SSF54919">
    <property type="entry name" value="Nucleoside diphosphate kinase, NDK"/>
    <property type="match status" value="1"/>
</dbReference>
<dbReference type="GO" id="GO:0046872">
    <property type="term" value="F:metal ion binding"/>
    <property type="evidence" value="ECO:0007669"/>
    <property type="project" value="UniProtKB-KW"/>
</dbReference>
<dbReference type="Proteomes" id="UP000467132">
    <property type="component" value="Unassembled WGS sequence"/>
</dbReference>
<evidence type="ECO:0000256" key="1">
    <source>
        <dbReference type="ARBA" id="ARBA00001946"/>
    </source>
</evidence>
<dbReference type="SMART" id="SM00562">
    <property type="entry name" value="NDK"/>
    <property type="match status" value="1"/>
</dbReference>
<evidence type="ECO:0000256" key="7">
    <source>
        <dbReference type="ARBA" id="ARBA00022741"/>
    </source>
</evidence>
<dbReference type="PRINTS" id="PR01243">
    <property type="entry name" value="NUCDPKINASE"/>
</dbReference>
<evidence type="ECO:0000313" key="16">
    <source>
        <dbReference type="EMBL" id="NBI07689.1"/>
    </source>
</evidence>
<evidence type="ECO:0000256" key="12">
    <source>
        <dbReference type="PROSITE-ProRule" id="PRU00706"/>
    </source>
</evidence>
<keyword evidence="11" id="KW-0546">Nucleotide metabolism</keyword>
<dbReference type="EMBL" id="QXXA01000014">
    <property type="protein sequence ID" value="NBI07689.1"/>
    <property type="molecule type" value="Genomic_DNA"/>
</dbReference>
<dbReference type="Gene3D" id="3.30.70.141">
    <property type="entry name" value="Nucleoside diphosphate kinase-like domain"/>
    <property type="match status" value="1"/>
</dbReference>
<keyword evidence="10" id="KW-0460">Magnesium</keyword>
<dbReference type="GO" id="GO:0006228">
    <property type="term" value="P:UTP biosynthetic process"/>
    <property type="evidence" value="ECO:0007669"/>
    <property type="project" value="InterPro"/>
</dbReference>
<evidence type="ECO:0000256" key="10">
    <source>
        <dbReference type="ARBA" id="ARBA00022842"/>
    </source>
</evidence>
<dbReference type="InterPro" id="IPR036850">
    <property type="entry name" value="NDK-like_dom_sf"/>
</dbReference>
<dbReference type="InterPro" id="IPR034907">
    <property type="entry name" value="NDK-like_dom"/>
</dbReference>
<comment type="catalytic activity">
    <reaction evidence="14">
        <text>a 2'-deoxyribonucleoside 5'-diphosphate + ATP = a 2'-deoxyribonucleoside 5'-triphosphate + ADP</text>
        <dbReference type="Rhea" id="RHEA:44640"/>
        <dbReference type="ChEBI" id="CHEBI:30616"/>
        <dbReference type="ChEBI" id="CHEBI:61560"/>
        <dbReference type="ChEBI" id="CHEBI:73316"/>
        <dbReference type="ChEBI" id="CHEBI:456216"/>
        <dbReference type="EC" id="2.7.4.6"/>
    </reaction>
</comment>
<dbReference type="FunFam" id="3.30.70.141:FF:000003">
    <property type="entry name" value="Nucleoside diphosphate kinase"/>
    <property type="match status" value="1"/>
</dbReference>
<dbReference type="PROSITE" id="PS51374">
    <property type="entry name" value="NDPK_LIKE"/>
    <property type="match status" value="1"/>
</dbReference>
<dbReference type="GO" id="GO:0006241">
    <property type="term" value="P:CTP biosynthetic process"/>
    <property type="evidence" value="ECO:0007669"/>
    <property type="project" value="InterPro"/>
</dbReference>
<dbReference type="EC" id="2.7.4.6" evidence="3 14"/>
<dbReference type="GO" id="GO:0005524">
    <property type="term" value="F:ATP binding"/>
    <property type="evidence" value="ECO:0007669"/>
    <property type="project" value="UniProtKB-KW"/>
</dbReference>